<evidence type="ECO:0000256" key="2">
    <source>
        <dbReference type="SAM" id="Phobius"/>
    </source>
</evidence>
<accession>A0A8H3Z7J3</accession>
<feature type="compositionally biased region" description="Basic and acidic residues" evidence="1">
    <location>
        <begin position="341"/>
        <end position="357"/>
    </location>
</feature>
<dbReference type="EMBL" id="WNWR01000266">
    <property type="protein sequence ID" value="KAE9986063.1"/>
    <property type="molecule type" value="Genomic_DNA"/>
</dbReference>
<evidence type="ECO:0000313" key="4">
    <source>
        <dbReference type="Proteomes" id="UP000490939"/>
    </source>
</evidence>
<evidence type="ECO:0000256" key="1">
    <source>
        <dbReference type="SAM" id="MobiDB-lite"/>
    </source>
</evidence>
<proteinExistence type="predicted"/>
<comment type="caution">
    <text evidence="3">The sequence shown here is derived from an EMBL/GenBank/DDBJ whole genome shotgun (WGS) entry which is preliminary data.</text>
</comment>
<gene>
    <name evidence="3" type="ORF">EG327_004474</name>
</gene>
<feature type="region of interest" description="Disordered" evidence="1">
    <location>
        <begin position="311"/>
        <end position="401"/>
    </location>
</feature>
<dbReference type="Proteomes" id="UP000490939">
    <property type="component" value="Unassembled WGS sequence"/>
</dbReference>
<keyword evidence="4" id="KW-1185">Reference proteome</keyword>
<reference evidence="3 4" key="1">
    <citation type="submission" date="2019-07" db="EMBL/GenBank/DDBJ databases">
        <title>Venturia inaequalis Genome Resource.</title>
        <authorList>
            <person name="Lichtner F.J."/>
        </authorList>
    </citation>
    <scope>NUCLEOTIDE SEQUENCE [LARGE SCALE GENOMIC DNA]</scope>
    <source>
        <strain evidence="3 4">DMI_063113</strain>
    </source>
</reference>
<protein>
    <submittedName>
        <fullName evidence="3">Uncharacterized protein</fullName>
    </submittedName>
</protein>
<dbReference type="PANTHER" id="PTHR42085:SF2">
    <property type="entry name" value="F-BOX DOMAIN-CONTAINING PROTEIN"/>
    <property type="match status" value="1"/>
</dbReference>
<dbReference type="AlphaFoldDB" id="A0A8H3Z7J3"/>
<keyword evidence="2" id="KW-0472">Membrane</keyword>
<name>A0A8H3Z7J3_VENIN</name>
<evidence type="ECO:0000313" key="3">
    <source>
        <dbReference type="EMBL" id="KAE9986063.1"/>
    </source>
</evidence>
<keyword evidence="2" id="KW-0812">Transmembrane</keyword>
<dbReference type="PANTHER" id="PTHR42085">
    <property type="entry name" value="F-BOX DOMAIN-CONTAINING PROTEIN"/>
    <property type="match status" value="1"/>
</dbReference>
<sequence>MATATPTFLSLPQELRDEIYRHLLVFNLPIKCCPVRYNRDTNNPPMALLPIAILQVCRQIHDEAQDIMLKENTFIIDYRGLTYDYQGARDLHSQDVLKQASNLHIIVDIDVQRMSKVAKFLEFHICLRSLHLEFRLNPVCYFCLGEVGEAYLESFDQALDVLKKKAAQQILLKEYTFIFSEWQVLTPQWPTILKAPNLRIRVDFYDSETVGLYLALCLSSHCGLRKLHVEVTVTRLSSLETLMCPNVWDILATIPIRDSVALSVTVKDYSYRSWGVNHSVKDLQKVRKRLRSQMKEQEGWLQEQIAVRKEERGISSSSLQSSRSPKIAYSTNPSPIQASSRRNEHTVSTPSRKDKGHPLNMAWPFSTSTSSRHGHSSSSSRPGYARSSTGHSTSSRSSSYYKRRPRDGYIARLVHKLKHLFRELIYYARKNPAKVIFLLIPLISGGVLAGIARQFGIKLPSFLQGKGAGGGGGHGARGGGGYYGSQGYEEREGGGGMGALGALAGSAGGLMSVAKVFI</sequence>
<feature type="compositionally biased region" description="Polar residues" evidence="1">
    <location>
        <begin position="329"/>
        <end position="340"/>
    </location>
</feature>
<feature type="transmembrane region" description="Helical" evidence="2">
    <location>
        <begin position="435"/>
        <end position="452"/>
    </location>
</feature>
<organism evidence="3 4">
    <name type="scientific">Venturia inaequalis</name>
    <name type="common">Apple scab fungus</name>
    <dbReference type="NCBI Taxonomy" id="5025"/>
    <lineage>
        <taxon>Eukaryota</taxon>
        <taxon>Fungi</taxon>
        <taxon>Dikarya</taxon>
        <taxon>Ascomycota</taxon>
        <taxon>Pezizomycotina</taxon>
        <taxon>Dothideomycetes</taxon>
        <taxon>Pleosporomycetidae</taxon>
        <taxon>Venturiales</taxon>
        <taxon>Venturiaceae</taxon>
        <taxon>Venturia</taxon>
    </lineage>
</organism>
<feature type="compositionally biased region" description="Low complexity" evidence="1">
    <location>
        <begin position="366"/>
        <end position="400"/>
    </location>
</feature>
<keyword evidence="2" id="KW-1133">Transmembrane helix</keyword>
<feature type="compositionally biased region" description="Low complexity" evidence="1">
    <location>
        <begin position="315"/>
        <end position="324"/>
    </location>
</feature>
<dbReference type="InterPro" id="IPR038883">
    <property type="entry name" value="AN11006-like"/>
</dbReference>